<evidence type="ECO:0008006" key="2">
    <source>
        <dbReference type="Google" id="ProtNLM"/>
    </source>
</evidence>
<dbReference type="InterPro" id="IPR011467">
    <property type="entry name" value="DUF1573"/>
</dbReference>
<comment type="caution">
    <text evidence="1">The sequence shown here is derived from an EMBL/GenBank/DDBJ whole genome shotgun (WGS) entry which is preliminary data.</text>
</comment>
<gene>
    <name evidence="1" type="ORF">SDC9_94068</name>
</gene>
<accession>A0A645A2D2</accession>
<protein>
    <recommendedName>
        <fullName evidence="2">DUF1573 domain-containing protein</fullName>
    </recommendedName>
</protein>
<dbReference type="EMBL" id="VSSQ01011648">
    <property type="protein sequence ID" value="MPM47359.1"/>
    <property type="molecule type" value="Genomic_DNA"/>
</dbReference>
<name>A0A645A2D2_9ZZZZ</name>
<dbReference type="PANTHER" id="PTHR37833:SF1">
    <property type="entry name" value="SIGNAL PEPTIDE PROTEIN"/>
    <property type="match status" value="1"/>
</dbReference>
<evidence type="ECO:0000313" key="1">
    <source>
        <dbReference type="EMBL" id="MPM47359.1"/>
    </source>
</evidence>
<reference evidence="1" key="1">
    <citation type="submission" date="2019-08" db="EMBL/GenBank/DDBJ databases">
        <authorList>
            <person name="Kucharzyk K."/>
            <person name="Murdoch R.W."/>
            <person name="Higgins S."/>
            <person name="Loffler F."/>
        </authorList>
    </citation>
    <scope>NUCLEOTIDE SEQUENCE</scope>
</reference>
<organism evidence="1">
    <name type="scientific">bioreactor metagenome</name>
    <dbReference type="NCBI Taxonomy" id="1076179"/>
    <lineage>
        <taxon>unclassified sequences</taxon>
        <taxon>metagenomes</taxon>
        <taxon>ecological metagenomes</taxon>
    </lineage>
</organism>
<dbReference type="InterPro" id="IPR013783">
    <property type="entry name" value="Ig-like_fold"/>
</dbReference>
<dbReference type="AlphaFoldDB" id="A0A645A2D2"/>
<proteinExistence type="predicted"/>
<dbReference type="PANTHER" id="PTHR37833">
    <property type="entry name" value="LIPOPROTEIN-RELATED"/>
    <property type="match status" value="1"/>
</dbReference>
<sequence>MLCLFCGTSGAGELEISGGGVADFGSYSALESRSHSFRLTNRTDSAITLKSVRSTCACLTGEVNNRKLLPGESFELPATIAANSVAGKFSKVLYLEIDRPDRRFLRLELKGEARPPVAVSPGTMFYAGKLLPGKQYEFRFELTPDHPGISISTGKEGDCTLERRENGWLLICRVTPKENESVVERSFRIDIDAPAGTPPVRISIRGNVERRNE</sequence>
<dbReference type="Pfam" id="PF07610">
    <property type="entry name" value="DUF1573"/>
    <property type="match status" value="1"/>
</dbReference>
<dbReference type="Gene3D" id="2.60.40.10">
    <property type="entry name" value="Immunoglobulins"/>
    <property type="match status" value="1"/>
</dbReference>